<dbReference type="Ensembl" id="ENSSPAT00000000753.1">
    <property type="protein sequence ID" value="ENSSPAP00000000742.1"/>
    <property type="gene ID" value="ENSSPAG00000000583.1"/>
</dbReference>
<proteinExistence type="predicted"/>
<feature type="compositionally biased region" description="Acidic residues" evidence="1">
    <location>
        <begin position="63"/>
        <end position="72"/>
    </location>
</feature>
<name>A0A3B4ZGL8_9TELE</name>
<feature type="region of interest" description="Disordered" evidence="1">
    <location>
        <begin position="1"/>
        <end position="22"/>
    </location>
</feature>
<protein>
    <submittedName>
        <fullName evidence="2">Uncharacterized protein</fullName>
    </submittedName>
</protein>
<reference evidence="2" key="1">
    <citation type="submission" date="2023-09" db="UniProtKB">
        <authorList>
            <consortium name="Ensembl"/>
        </authorList>
    </citation>
    <scope>IDENTIFICATION</scope>
</reference>
<dbReference type="AlphaFoldDB" id="A0A3B4ZGL8"/>
<evidence type="ECO:0000256" key="1">
    <source>
        <dbReference type="SAM" id="MobiDB-lite"/>
    </source>
</evidence>
<dbReference type="GeneTree" id="ENSGT00950000183368"/>
<organism evidence="2">
    <name type="scientific">Stegastes partitus</name>
    <name type="common">bicolor damselfish</name>
    <dbReference type="NCBI Taxonomy" id="144197"/>
    <lineage>
        <taxon>Eukaryota</taxon>
        <taxon>Metazoa</taxon>
        <taxon>Chordata</taxon>
        <taxon>Craniata</taxon>
        <taxon>Vertebrata</taxon>
        <taxon>Euteleostomi</taxon>
        <taxon>Actinopterygii</taxon>
        <taxon>Neopterygii</taxon>
        <taxon>Teleostei</taxon>
        <taxon>Neoteleostei</taxon>
        <taxon>Acanthomorphata</taxon>
        <taxon>Ovalentaria</taxon>
        <taxon>Pomacentridae</taxon>
        <taxon>Stegastes</taxon>
    </lineage>
</organism>
<feature type="region of interest" description="Disordered" evidence="1">
    <location>
        <begin position="57"/>
        <end position="84"/>
    </location>
</feature>
<feature type="compositionally biased region" description="Basic and acidic residues" evidence="1">
    <location>
        <begin position="1"/>
        <end position="14"/>
    </location>
</feature>
<evidence type="ECO:0000313" key="2">
    <source>
        <dbReference type="Ensembl" id="ENSSPAP00000000742.1"/>
    </source>
</evidence>
<dbReference type="STRING" id="144197.ENSSPAP00000000742"/>
<sequence>VESHEKGRTGDKDQLQSPESGVGDGEVVVVADIVTTGLAGVAIEVLLLVSPDLLAGHEKHQESEDENDGEPDATERRGVLVHPAEEALQEGPVHVWVLGNSDRHLRHFSDILQQQID</sequence>
<accession>A0A3B4ZGL8</accession>